<dbReference type="OrthoDB" id="345861at2"/>
<name>A0A6H3NQ95_9LEPT</name>
<evidence type="ECO:0000313" key="2">
    <source>
        <dbReference type="Proteomes" id="UP000297649"/>
    </source>
</evidence>
<reference evidence="1" key="1">
    <citation type="journal article" date="2019" name="PLoS Negl. Trop. Dis.">
        <title>Revisiting the worldwide diversity of Leptospira species in the environment.</title>
        <authorList>
            <person name="Vincent A.T."/>
            <person name="Schiettekatte O."/>
            <person name="Bourhy P."/>
            <person name="Veyrier F.J."/>
            <person name="Picardeau M."/>
        </authorList>
    </citation>
    <scope>NUCLEOTIDE SEQUENCE [LARGE SCALE GENOMIC DNA]</scope>
    <source>
        <strain evidence="1">201601109</strain>
    </source>
</reference>
<evidence type="ECO:0000313" key="1">
    <source>
        <dbReference type="EMBL" id="TGN10821.1"/>
    </source>
</evidence>
<dbReference type="EMBL" id="RQHU01000025">
    <property type="protein sequence ID" value="TGN10821.1"/>
    <property type="molecule type" value="Genomic_DNA"/>
</dbReference>
<protein>
    <submittedName>
        <fullName evidence="1">Uncharacterized protein</fullName>
    </submittedName>
</protein>
<accession>A0A6H3NQ95</accession>
<proteinExistence type="predicted"/>
<keyword evidence="2" id="KW-1185">Reference proteome</keyword>
<dbReference type="Proteomes" id="UP000297649">
    <property type="component" value="Unassembled WGS sequence"/>
</dbReference>
<sequence length="161" mass="18636">MILVVLVSLSCSKPVSDRSELKILKEAYRSGHLTVVNSILKDIQKNRKFVSEEEVLFAKTLFYQGNWSEFFSHWNSIQNKTPEIVLLYFKAVILSKTQVTVSANDESRLVDLLTVSPEACLLYLKFTKHKDRIHEKKLLLAQGKQFQTHLDRLQKELGEKK</sequence>
<comment type="caution">
    <text evidence="1">The sequence shown here is derived from an EMBL/GenBank/DDBJ whole genome shotgun (WGS) entry which is preliminary data.</text>
</comment>
<organism evidence="1 2">
    <name type="scientific">Leptospira bandrabouensis</name>
    <dbReference type="NCBI Taxonomy" id="2484903"/>
    <lineage>
        <taxon>Bacteria</taxon>
        <taxon>Pseudomonadati</taxon>
        <taxon>Spirochaetota</taxon>
        <taxon>Spirochaetia</taxon>
        <taxon>Leptospirales</taxon>
        <taxon>Leptospiraceae</taxon>
        <taxon>Leptospira</taxon>
    </lineage>
</organism>
<dbReference type="AlphaFoldDB" id="A0A6H3NQ95"/>
<gene>
    <name evidence="1" type="ORF">EHR08_19010</name>
</gene>